<feature type="transmembrane region" description="Helical" evidence="2">
    <location>
        <begin position="21"/>
        <end position="42"/>
    </location>
</feature>
<dbReference type="SUPFAM" id="SSF54211">
    <property type="entry name" value="Ribosomal protein S5 domain 2-like"/>
    <property type="match status" value="1"/>
</dbReference>
<keyword evidence="2" id="KW-1133">Transmembrane helix</keyword>
<feature type="region of interest" description="Disordered" evidence="1">
    <location>
        <begin position="236"/>
        <end position="259"/>
    </location>
</feature>
<organism evidence="4 5">
    <name type="scientific">Meloidogyne enterolobii</name>
    <name type="common">Root-knot nematode worm</name>
    <name type="synonym">Meloidogyne mayaguensis</name>
    <dbReference type="NCBI Taxonomy" id="390850"/>
    <lineage>
        <taxon>Eukaryota</taxon>
        <taxon>Metazoa</taxon>
        <taxon>Ecdysozoa</taxon>
        <taxon>Nematoda</taxon>
        <taxon>Chromadorea</taxon>
        <taxon>Rhabditida</taxon>
        <taxon>Tylenchina</taxon>
        <taxon>Tylenchomorpha</taxon>
        <taxon>Tylenchoidea</taxon>
        <taxon>Meloidogynidae</taxon>
        <taxon>Meloidogyninae</taxon>
        <taxon>Meloidogyne</taxon>
    </lineage>
</organism>
<feature type="transmembrane region" description="Helical" evidence="2">
    <location>
        <begin position="48"/>
        <end position="81"/>
    </location>
</feature>
<dbReference type="InterPro" id="IPR014721">
    <property type="entry name" value="Ribsml_uS5_D2-typ_fold_subgr"/>
</dbReference>
<dbReference type="Pfam" id="PF05362">
    <property type="entry name" value="Lon_C"/>
    <property type="match status" value="1"/>
</dbReference>
<evidence type="ECO:0000313" key="4">
    <source>
        <dbReference type="EMBL" id="CAD2178088.1"/>
    </source>
</evidence>
<proteinExistence type="predicted"/>
<feature type="domain" description="Lon proteolytic" evidence="3">
    <location>
        <begin position="417"/>
        <end position="511"/>
    </location>
</feature>
<dbReference type="Proteomes" id="UP000580250">
    <property type="component" value="Unassembled WGS sequence"/>
</dbReference>
<accession>A0A6V7VUJ9</accession>
<protein>
    <recommendedName>
        <fullName evidence="3">Lon proteolytic domain-containing protein</fullName>
    </recommendedName>
</protein>
<dbReference type="InterPro" id="IPR020568">
    <property type="entry name" value="Ribosomal_Su5_D2-typ_SF"/>
</dbReference>
<keyword evidence="2" id="KW-0472">Membrane</keyword>
<gene>
    <name evidence="4" type="ORF">MENT_LOCUS30006</name>
</gene>
<dbReference type="EMBL" id="CAJEWN010000311">
    <property type="protein sequence ID" value="CAD2178088.1"/>
    <property type="molecule type" value="Genomic_DNA"/>
</dbReference>
<dbReference type="GO" id="GO:0004252">
    <property type="term" value="F:serine-type endopeptidase activity"/>
    <property type="evidence" value="ECO:0007669"/>
    <property type="project" value="InterPro"/>
</dbReference>
<keyword evidence="2" id="KW-0812">Transmembrane</keyword>
<evidence type="ECO:0000256" key="2">
    <source>
        <dbReference type="SAM" id="Phobius"/>
    </source>
</evidence>
<feature type="compositionally biased region" description="Low complexity" evidence="1">
    <location>
        <begin position="247"/>
        <end position="257"/>
    </location>
</feature>
<name>A0A6V7VUJ9_MELEN</name>
<dbReference type="InterPro" id="IPR008269">
    <property type="entry name" value="Lon_proteolytic"/>
</dbReference>
<dbReference type="AlphaFoldDB" id="A0A6V7VUJ9"/>
<feature type="transmembrane region" description="Helical" evidence="2">
    <location>
        <begin position="189"/>
        <end position="209"/>
    </location>
</feature>
<reference evidence="4 5" key="1">
    <citation type="submission" date="2020-08" db="EMBL/GenBank/DDBJ databases">
        <authorList>
            <person name="Koutsovoulos G."/>
            <person name="Danchin GJ E."/>
        </authorList>
    </citation>
    <scope>NUCLEOTIDE SEQUENCE [LARGE SCALE GENOMIC DNA]</scope>
</reference>
<comment type="caution">
    <text evidence="4">The sequence shown here is derived from an EMBL/GenBank/DDBJ whole genome shotgun (WGS) entry which is preliminary data.</text>
</comment>
<sequence>MEDSKDELNQQIGYRGYFETLPGSVVDFLVALLVLTIWMELFAKLYSIWMYIAACIGELVCVDFGYLTLVFGYVFGIFIVLKHFMEIKNGPILQKVSNACSIGYVKVLANFAKFSVCWSLKVLKLTFVLFANILYLALVFFVINLSTVKKNRIAFIFQIIVFLTHLDNTNATDSITKFFNNNQTTITPIIYVYTSFLSIVAVFVICFLLKKLVQKLSKNVQQHKLDVEHDKEMKLKNEAEHEDEPKTGTTQSTSSSSIELEDEMIQSSSEITNLVKSTSCATCKSESNITIFETVVSTELESSCNFGTDDGKLPEAIGRFTILCVAKSVKKTPGKSEEGNKTITKEFKTEGVFNYITVASSTSPNAGKDFLKGDDLVNDTKSRCVTVCENYAKEKGIAFDWPNEKFSYEVEPEVKLTGDSLALSLIICIMSFVLKRLPPADLCCTGAVDGCGNFRRVGGLKYKLKAGADAGKTRILLPLAMKQEFENIEMEQRYGIVACYVINIKDLIELLFPPKKKD</sequence>
<feature type="compositionally biased region" description="Basic and acidic residues" evidence="1">
    <location>
        <begin position="236"/>
        <end position="246"/>
    </location>
</feature>
<evidence type="ECO:0000259" key="3">
    <source>
        <dbReference type="Pfam" id="PF05362"/>
    </source>
</evidence>
<dbReference type="Gene3D" id="3.30.230.10">
    <property type="match status" value="1"/>
</dbReference>
<feature type="transmembrane region" description="Helical" evidence="2">
    <location>
        <begin position="122"/>
        <end position="143"/>
    </location>
</feature>
<evidence type="ECO:0000256" key="1">
    <source>
        <dbReference type="SAM" id="MobiDB-lite"/>
    </source>
</evidence>
<evidence type="ECO:0000313" key="5">
    <source>
        <dbReference type="Proteomes" id="UP000580250"/>
    </source>
</evidence>
<dbReference type="GO" id="GO:0006508">
    <property type="term" value="P:proteolysis"/>
    <property type="evidence" value="ECO:0007669"/>
    <property type="project" value="InterPro"/>
</dbReference>
<dbReference type="GO" id="GO:0004176">
    <property type="term" value="F:ATP-dependent peptidase activity"/>
    <property type="evidence" value="ECO:0007669"/>
    <property type="project" value="InterPro"/>
</dbReference>